<evidence type="ECO:0000256" key="2">
    <source>
        <dbReference type="SAM" id="Phobius"/>
    </source>
</evidence>
<accession>A0A3P8E6K9</accession>
<evidence type="ECO:0000313" key="6">
    <source>
        <dbReference type="WBParaSite" id="HPBE_0002535501-mRNA-1"/>
    </source>
</evidence>
<feature type="domain" description="Nematode cuticle collagen N-terminal" evidence="3">
    <location>
        <begin position="9"/>
        <end position="47"/>
    </location>
</feature>
<reference evidence="6" key="2">
    <citation type="submission" date="2019-09" db="UniProtKB">
        <authorList>
            <consortium name="WormBaseParasite"/>
        </authorList>
    </citation>
    <scope>IDENTIFICATION</scope>
</reference>
<proteinExistence type="predicted"/>
<sequence length="49" mass="5288">MMTYGVPIGACISLAAVVCSLFVINSIVRQIDDMRDEIVSGVEEMKVSP</sequence>
<evidence type="ECO:0000259" key="3">
    <source>
        <dbReference type="Pfam" id="PF01484"/>
    </source>
</evidence>
<keyword evidence="5" id="KW-1185">Reference proteome</keyword>
<protein>
    <submittedName>
        <fullName evidence="6">Col_cuticle_N domain-containing protein</fullName>
    </submittedName>
</protein>
<dbReference type="EMBL" id="UZAH01037774">
    <property type="protein sequence ID" value="VDP50740.1"/>
    <property type="molecule type" value="Genomic_DNA"/>
</dbReference>
<dbReference type="AlphaFoldDB" id="A0A183GRN5"/>
<feature type="transmembrane region" description="Helical" evidence="2">
    <location>
        <begin position="6"/>
        <end position="28"/>
    </location>
</feature>
<dbReference type="WBParaSite" id="HPBE_0002535501-mRNA-1">
    <property type="protein sequence ID" value="HPBE_0002535501-mRNA-1"/>
    <property type="gene ID" value="HPBE_0002535501"/>
</dbReference>
<dbReference type="GO" id="GO:0042302">
    <property type="term" value="F:structural constituent of cuticle"/>
    <property type="evidence" value="ECO:0007669"/>
    <property type="project" value="InterPro"/>
</dbReference>
<dbReference type="InterPro" id="IPR002486">
    <property type="entry name" value="Col_cuticle_N"/>
</dbReference>
<organism evidence="5 6">
    <name type="scientific">Heligmosomoides polygyrus</name>
    <name type="common">Parasitic roundworm</name>
    <dbReference type="NCBI Taxonomy" id="6339"/>
    <lineage>
        <taxon>Eukaryota</taxon>
        <taxon>Metazoa</taxon>
        <taxon>Ecdysozoa</taxon>
        <taxon>Nematoda</taxon>
        <taxon>Chromadorea</taxon>
        <taxon>Rhabditida</taxon>
        <taxon>Rhabditina</taxon>
        <taxon>Rhabditomorpha</taxon>
        <taxon>Strongyloidea</taxon>
        <taxon>Heligmosomidae</taxon>
        <taxon>Heligmosomoides</taxon>
    </lineage>
</organism>
<gene>
    <name evidence="4" type="ORF">HPBE_LOCUS25354</name>
</gene>
<dbReference type="Pfam" id="PF01484">
    <property type="entry name" value="Col_cuticle_N"/>
    <property type="match status" value="1"/>
</dbReference>
<keyword evidence="2" id="KW-1133">Transmembrane helix</keyword>
<evidence type="ECO:0000313" key="5">
    <source>
        <dbReference type="Proteomes" id="UP000050761"/>
    </source>
</evidence>
<reference evidence="4 5" key="1">
    <citation type="submission" date="2018-11" db="EMBL/GenBank/DDBJ databases">
        <authorList>
            <consortium name="Pathogen Informatics"/>
        </authorList>
    </citation>
    <scope>NUCLEOTIDE SEQUENCE [LARGE SCALE GENOMIC DNA]</scope>
</reference>
<name>A0A183GRN5_HELPZ</name>
<evidence type="ECO:0000256" key="1">
    <source>
        <dbReference type="ARBA" id="ARBA00022737"/>
    </source>
</evidence>
<keyword evidence="2" id="KW-0472">Membrane</keyword>
<keyword evidence="1" id="KW-0677">Repeat</keyword>
<evidence type="ECO:0000313" key="4">
    <source>
        <dbReference type="EMBL" id="VDP50740.1"/>
    </source>
</evidence>
<dbReference type="OrthoDB" id="5983381at2759"/>
<dbReference type="Proteomes" id="UP000050761">
    <property type="component" value="Unassembled WGS sequence"/>
</dbReference>
<accession>A0A183GRN5</accession>
<keyword evidence="2" id="KW-0812">Transmembrane</keyword>